<proteinExistence type="predicted"/>
<gene>
    <name evidence="1" type="ORF">AN1_LOCUS7710</name>
</gene>
<dbReference type="ExpressionAtlas" id="A0A654EU36">
    <property type="expression patterns" value="baseline and differential"/>
</dbReference>
<reference evidence="1 2" key="1">
    <citation type="submission" date="2019-11" db="EMBL/GenBank/DDBJ databases">
        <authorList>
            <person name="Jiao W.-B."/>
            <person name="Schneeberger K."/>
        </authorList>
    </citation>
    <scope>NUCLEOTIDE SEQUENCE [LARGE SCALE GENOMIC DNA]</scope>
    <source>
        <strain evidence="2">cv. An-1</strain>
    </source>
</reference>
<dbReference type="AlphaFoldDB" id="A0A654EU36"/>
<dbReference type="EMBL" id="CACRSJ010000105">
    <property type="protein sequence ID" value="VYS52248.1"/>
    <property type="molecule type" value="Genomic_DNA"/>
</dbReference>
<organism evidence="1 2">
    <name type="scientific">Arabidopsis thaliana</name>
    <name type="common">Mouse-ear cress</name>
    <dbReference type="NCBI Taxonomy" id="3702"/>
    <lineage>
        <taxon>Eukaryota</taxon>
        <taxon>Viridiplantae</taxon>
        <taxon>Streptophyta</taxon>
        <taxon>Embryophyta</taxon>
        <taxon>Tracheophyta</taxon>
        <taxon>Spermatophyta</taxon>
        <taxon>Magnoliopsida</taxon>
        <taxon>eudicotyledons</taxon>
        <taxon>Gunneridae</taxon>
        <taxon>Pentapetalae</taxon>
        <taxon>rosids</taxon>
        <taxon>malvids</taxon>
        <taxon>Brassicales</taxon>
        <taxon>Brassicaceae</taxon>
        <taxon>Camelineae</taxon>
        <taxon>Arabidopsis</taxon>
    </lineage>
</organism>
<name>A0A654EU36_ARATH</name>
<accession>A0A654EU36</accession>
<protein>
    <submittedName>
        <fullName evidence="1">Uncharacterized protein</fullName>
    </submittedName>
</protein>
<evidence type="ECO:0000313" key="1">
    <source>
        <dbReference type="EMBL" id="VYS52248.1"/>
    </source>
</evidence>
<evidence type="ECO:0000313" key="2">
    <source>
        <dbReference type="Proteomes" id="UP000426265"/>
    </source>
</evidence>
<sequence>MKNGIMIPFRRTGSYQIFINHFHPLTLNFEFQTEPEETLTSDEFPPLVLTSLLRFVPASHEAKDTFSKSKDQVFSIVTTPKLPDLVAEVSMTHHEFSELFVTLFMLTDLVNFVIRGWIE</sequence>
<dbReference type="Proteomes" id="UP000426265">
    <property type="component" value="Unassembled WGS sequence"/>
</dbReference>